<evidence type="ECO:0000313" key="2">
    <source>
        <dbReference type="Proteomes" id="UP001428341"/>
    </source>
</evidence>
<dbReference type="AlphaFoldDB" id="A0AAP0MAG7"/>
<sequence>MKSEPRTVVGRDQEEEGECVVCGLGEPHDHEDDELLSTGTINQSRHDWREDVGREIVVARESDFVIS</sequence>
<gene>
    <name evidence="1" type="ORF">WN944_013544</name>
</gene>
<proteinExistence type="predicted"/>
<comment type="caution">
    <text evidence="1">The sequence shown here is derived from an EMBL/GenBank/DDBJ whole genome shotgun (WGS) entry which is preliminary data.</text>
</comment>
<accession>A0AAP0MAG7</accession>
<protein>
    <submittedName>
        <fullName evidence="1">Uncharacterized protein</fullName>
    </submittedName>
</protein>
<dbReference type="EMBL" id="JBCGBO010000005">
    <property type="protein sequence ID" value="KAK9198360.1"/>
    <property type="molecule type" value="Genomic_DNA"/>
</dbReference>
<name>A0AAP0MAG7_9ROSI</name>
<evidence type="ECO:0000313" key="1">
    <source>
        <dbReference type="EMBL" id="KAK9198360.1"/>
    </source>
</evidence>
<reference evidence="1 2" key="1">
    <citation type="submission" date="2024-05" db="EMBL/GenBank/DDBJ databases">
        <title>Haplotype-resolved chromosome-level genome assembly of Huyou (Citrus changshanensis).</title>
        <authorList>
            <person name="Miao C."/>
            <person name="Chen W."/>
            <person name="Wu Y."/>
            <person name="Wang L."/>
            <person name="Zhao S."/>
            <person name="Grierson D."/>
            <person name="Xu C."/>
            <person name="Chen K."/>
        </authorList>
    </citation>
    <scope>NUCLEOTIDE SEQUENCE [LARGE SCALE GENOMIC DNA]</scope>
    <source>
        <strain evidence="1">01-14</strain>
        <tissue evidence="1">Leaf</tissue>
    </source>
</reference>
<dbReference type="Proteomes" id="UP001428341">
    <property type="component" value="Unassembled WGS sequence"/>
</dbReference>
<organism evidence="1 2">
    <name type="scientific">Citrus x changshan-huyou</name>
    <dbReference type="NCBI Taxonomy" id="2935761"/>
    <lineage>
        <taxon>Eukaryota</taxon>
        <taxon>Viridiplantae</taxon>
        <taxon>Streptophyta</taxon>
        <taxon>Embryophyta</taxon>
        <taxon>Tracheophyta</taxon>
        <taxon>Spermatophyta</taxon>
        <taxon>Magnoliopsida</taxon>
        <taxon>eudicotyledons</taxon>
        <taxon>Gunneridae</taxon>
        <taxon>Pentapetalae</taxon>
        <taxon>rosids</taxon>
        <taxon>malvids</taxon>
        <taxon>Sapindales</taxon>
        <taxon>Rutaceae</taxon>
        <taxon>Aurantioideae</taxon>
        <taxon>Citrus</taxon>
    </lineage>
</organism>
<keyword evidence="2" id="KW-1185">Reference proteome</keyword>